<feature type="region of interest" description="Disordered" evidence="2">
    <location>
        <begin position="1"/>
        <end position="207"/>
    </location>
</feature>
<keyword evidence="5" id="KW-1185">Reference proteome</keyword>
<dbReference type="PANTHER" id="PTHR21563:SF3">
    <property type="entry name" value="ZINC FINGER C3H1 DOMAIN-CONTAINING PROTEIN"/>
    <property type="match status" value="1"/>
</dbReference>
<dbReference type="SMART" id="SM00386">
    <property type="entry name" value="HAT"/>
    <property type="match status" value="3"/>
</dbReference>
<feature type="compositionally biased region" description="Gly residues" evidence="2">
    <location>
        <begin position="146"/>
        <end position="171"/>
    </location>
</feature>
<dbReference type="InParanoid" id="A0A3Q3FAB9"/>
<dbReference type="GeneTree" id="ENSGT00390000001116"/>
<dbReference type="GO" id="GO:0005634">
    <property type="term" value="C:nucleus"/>
    <property type="evidence" value="ECO:0007669"/>
    <property type="project" value="TreeGrafter"/>
</dbReference>
<feature type="region of interest" description="Disordered" evidence="2">
    <location>
        <begin position="243"/>
        <end position="285"/>
    </location>
</feature>
<feature type="coiled-coil region" evidence="1">
    <location>
        <begin position="343"/>
        <end position="370"/>
    </location>
</feature>
<dbReference type="PANTHER" id="PTHR21563">
    <property type="entry name" value="ZINC FINGER C3H1 DOMAIN-CONTAINING PROTEIN"/>
    <property type="match status" value="1"/>
</dbReference>
<dbReference type="Gene3D" id="1.25.40.10">
    <property type="entry name" value="Tetratricopeptide repeat domain"/>
    <property type="match status" value="2"/>
</dbReference>
<dbReference type="InterPro" id="IPR003107">
    <property type="entry name" value="HAT"/>
</dbReference>
<name>A0A3Q3FAB9_9LABR</name>
<sequence length="1630" mass="184530">HDVRYRSTPVCSSLSRYPAEEGELEDGEICDDEAEDSVPLRRGEGNRPRGGAPPRPRKPHQHPHGLPLHPALPPPDFRLLMPYNRGPFLPNHRQQCGPSGPDRPPSPPPLLLPPPGLGPHGEPSPRSSFWERSHGALGRFRHRGMPNGGRGNWNRGTRGGGNMRGPPGRYGPGEIHGNKNDSSLSGRYSSPYEMYEKPMGRPQVRKAAHSVSKADSCVDESFEDLLSKYKQIQLELECIRKEETMALEPDGSPAREPSDTNTAGIPENKPEPEPEPAGAEDTADKKVFQAFNIKPLRQKLPTPSDLDELRRKWAEQQKAEGGAEKDDITLCVSVFVYSDQVGVKVEEEELSELQLRLLALQSASKKWQQKEQQVLKRSKDRITRAVQVTVVSGSVAKQAFRKQQLRTWKLQQQREQEEKRRQDEEERRKREEEIRRIRDLSNQDEQYNRFMKLVGGRSQIRSKSRDRDHRKSAGKQGLDASGNLYQYDNYDEVAMDTDSETSSPGECWFMSLGLICEEFSHTHALVLLLVLSVRSSLSPSSPRYCQVHLHLLLLSPLLPPEELEPPPKPPFADEEEEEEMLLRETCLMSMANKRVFKEAQVCVCFSPVSSSCLLQLPRHKSVVVSLIDSDDSDSDQDACSSSQVAFGGLEFMIKEARRTVEATKPKAASGSEKENNPLRTPDALPENKKAEYRLLRDEIASREKQKMLKDNSPSRRVFPAVSDSVMNTCLKSAAQIKLSEAEQKLNKHRSLLQRDEAMLRHLLQQELKKRESLKAAEGKVVRLREQLQASEKIVSVNRLLLKKLQEQVHRVEHRVSIKKGVAVRLEQELAHAQLAAGRGPKRRADDTHSQVRNTSHSQVRNTSHSQVRNTSHSHSQVRNTSHSQVRNTSIAIPLSHVLCVLQGQRSDRVTCVIPAEICDVCGQFVLIHVCISVQVVPVEMDVPTSQSGSSELRPVPFGLYHSPLLVFRSYRFSPYYRTKEKFPLSSVTFSNAIDPSKNFCRFDLTGSCNDDHCRWQHMRNCTLTGNQLFQDVLSYNLQLIGCSETSSDQDISSATGLHDVKTHSDEVMRSGVITYVLCFTERYMKKLFGSNKDRMDDCVRGSLSALDVCVTSEDKRYFISETDDISNLETSVLEKPRDTQLWIKLAFKYLNQTECLEAALNTLSRALESNCDNPEVWSHYLLLFSRRGSREEVQEMCEMAVEHAPDYRVWWNYLTLESSFEGKDFVCERLLQFLVSSSSSPSNTLSFHLMEALLYRVQLNLFTGRMESALAILQSALKSAHDRSIADHLTSRDRALLWLTFIHLTEFDRLPSSLYDPAESGPSRLVSRESFLLPWRTSQDISTPPDILIALFQDGVRQCSEESVSQSERTLACLPLHTNLILLHTLLYDEGVSLCQSLLSSCPDSCALRDTLADLHIRRGDSDEAVSMWLHALAECPNNAEVFYHCCRFLMAQVSSGEKSSAVSPLFRGFILSLCEDQQSHKTPVDLLRYVLPQTGSLWCRLTGNCSGLFTSVWRLHHCLILVCSRWQWLHSSEEDTQDAFERALGSSLTLEDYLSFSSSLQARSPSHSHSKLFSDLVHRCLCTVPSRLQVPFNPAEFWSCYTFHNKVRLHLLNLLFTLSNHLFCILSLH</sequence>
<dbReference type="InterPro" id="IPR039278">
    <property type="entry name" value="Red1"/>
</dbReference>
<feature type="region of interest" description="Disordered" evidence="2">
    <location>
        <begin position="833"/>
        <end position="884"/>
    </location>
</feature>
<feature type="domain" description="Putative zinc-finger" evidence="3">
    <location>
        <begin position="999"/>
        <end position="1019"/>
    </location>
</feature>
<evidence type="ECO:0000259" key="3">
    <source>
        <dbReference type="Pfam" id="PF10650"/>
    </source>
</evidence>
<evidence type="ECO:0000256" key="1">
    <source>
        <dbReference type="SAM" id="Coils"/>
    </source>
</evidence>
<proteinExistence type="predicted"/>
<feature type="compositionally biased region" description="Basic and acidic residues" evidence="2">
    <location>
        <begin position="38"/>
        <end position="47"/>
    </location>
</feature>
<protein>
    <recommendedName>
        <fullName evidence="3">Putative zinc-finger domain-containing protein</fullName>
    </recommendedName>
</protein>
<feature type="region of interest" description="Disordered" evidence="2">
    <location>
        <begin position="660"/>
        <end position="687"/>
    </location>
</feature>
<evidence type="ECO:0000313" key="4">
    <source>
        <dbReference type="Ensembl" id="ENSLBEP00000015977.1"/>
    </source>
</evidence>
<evidence type="ECO:0000256" key="2">
    <source>
        <dbReference type="SAM" id="MobiDB-lite"/>
    </source>
</evidence>
<feature type="coiled-coil region" evidence="1">
    <location>
        <begin position="731"/>
        <end position="793"/>
    </location>
</feature>
<feature type="compositionally biased region" description="Acidic residues" evidence="2">
    <location>
        <begin position="20"/>
        <end position="36"/>
    </location>
</feature>
<dbReference type="STRING" id="56723.ENSLBEP00000015977"/>
<reference evidence="4" key="2">
    <citation type="submission" date="2025-09" db="UniProtKB">
        <authorList>
            <consortium name="Ensembl"/>
        </authorList>
    </citation>
    <scope>IDENTIFICATION</scope>
</reference>
<dbReference type="SUPFAM" id="SSF48452">
    <property type="entry name" value="TPR-like"/>
    <property type="match status" value="1"/>
</dbReference>
<keyword evidence="1" id="KW-0175">Coiled coil</keyword>
<feature type="compositionally biased region" description="Pro residues" evidence="2">
    <location>
        <begin position="101"/>
        <end position="117"/>
    </location>
</feature>
<dbReference type="Proteomes" id="UP000261660">
    <property type="component" value="Unplaced"/>
</dbReference>
<accession>A0A3Q3FAB9</accession>
<feature type="region of interest" description="Disordered" evidence="2">
    <location>
        <begin position="457"/>
        <end position="481"/>
    </location>
</feature>
<feature type="region of interest" description="Disordered" evidence="2">
    <location>
        <begin position="411"/>
        <end position="432"/>
    </location>
</feature>
<dbReference type="InterPro" id="IPR019607">
    <property type="entry name" value="Putative_zinc-finger_domain"/>
</dbReference>
<reference evidence="4" key="1">
    <citation type="submission" date="2025-08" db="UniProtKB">
        <authorList>
            <consortium name="Ensembl"/>
        </authorList>
    </citation>
    <scope>IDENTIFICATION</scope>
</reference>
<dbReference type="GO" id="GO:0000178">
    <property type="term" value="C:exosome (RNase complex)"/>
    <property type="evidence" value="ECO:0007669"/>
    <property type="project" value="TreeGrafter"/>
</dbReference>
<evidence type="ECO:0000313" key="5">
    <source>
        <dbReference type="Proteomes" id="UP000261660"/>
    </source>
</evidence>
<organism evidence="4 5">
    <name type="scientific">Labrus bergylta</name>
    <name type="common">ballan wrasse</name>
    <dbReference type="NCBI Taxonomy" id="56723"/>
    <lineage>
        <taxon>Eukaryota</taxon>
        <taxon>Metazoa</taxon>
        <taxon>Chordata</taxon>
        <taxon>Craniata</taxon>
        <taxon>Vertebrata</taxon>
        <taxon>Euteleostomi</taxon>
        <taxon>Actinopterygii</taxon>
        <taxon>Neopterygii</taxon>
        <taxon>Teleostei</taxon>
        <taxon>Neoteleostei</taxon>
        <taxon>Acanthomorphata</taxon>
        <taxon>Eupercaria</taxon>
        <taxon>Labriformes</taxon>
        <taxon>Labridae</taxon>
        <taxon>Labrus</taxon>
    </lineage>
</organism>
<dbReference type="InterPro" id="IPR011990">
    <property type="entry name" value="TPR-like_helical_dom_sf"/>
</dbReference>
<dbReference type="Pfam" id="PF10650">
    <property type="entry name" value="zf-C3H1"/>
    <property type="match status" value="1"/>
</dbReference>
<dbReference type="GO" id="GO:0006396">
    <property type="term" value="P:RNA processing"/>
    <property type="evidence" value="ECO:0007669"/>
    <property type="project" value="InterPro"/>
</dbReference>
<feature type="compositionally biased region" description="Basic and acidic residues" evidence="2">
    <location>
        <begin position="412"/>
        <end position="432"/>
    </location>
</feature>
<dbReference type="Ensembl" id="ENSLBET00000016913.1">
    <property type="protein sequence ID" value="ENSLBEP00000015977.1"/>
    <property type="gene ID" value="ENSLBEG00000012352.1"/>
</dbReference>
<feature type="compositionally biased region" description="Polar residues" evidence="2">
    <location>
        <begin position="850"/>
        <end position="884"/>
    </location>
</feature>